<keyword evidence="3" id="KW-1185">Reference proteome</keyword>
<feature type="transmembrane region" description="Helical" evidence="1">
    <location>
        <begin position="167"/>
        <end position="188"/>
    </location>
</feature>
<gene>
    <name evidence="2" type="ORF">PGLA1383_LOCUS54396</name>
</gene>
<proteinExistence type="predicted"/>
<protein>
    <submittedName>
        <fullName evidence="2">Uncharacterized protein</fullName>
    </submittedName>
</protein>
<feature type="transmembrane region" description="Helical" evidence="1">
    <location>
        <begin position="239"/>
        <end position="264"/>
    </location>
</feature>
<organism evidence="2 3">
    <name type="scientific">Polarella glacialis</name>
    <name type="common">Dinoflagellate</name>
    <dbReference type="NCBI Taxonomy" id="89957"/>
    <lineage>
        <taxon>Eukaryota</taxon>
        <taxon>Sar</taxon>
        <taxon>Alveolata</taxon>
        <taxon>Dinophyceae</taxon>
        <taxon>Suessiales</taxon>
        <taxon>Suessiaceae</taxon>
        <taxon>Polarella</taxon>
    </lineage>
</organism>
<feature type="transmembrane region" description="Helical" evidence="1">
    <location>
        <begin position="285"/>
        <end position="304"/>
    </location>
</feature>
<accession>A0A813HLA2</accession>
<feature type="non-terminal residue" evidence="2">
    <location>
        <position position="1"/>
    </location>
</feature>
<name>A0A813HLA2_POLGL</name>
<sequence>VDVDTWEGQRSSLPLNKCKTIRNLKELLATQEGLSPSVLRLYRDEDIAAVADMKGCPFADVAYAEYELSDEVLLEDLLGSRSRVSLFLELNSFAGPLRGGTCPHPGRTTNDFAAADRSPWARHKPASLFHQLALKVHGYSASMCWVLFIIMYFTVKGSKVHIAFGQVTAYVQVPISMLTGLALFRILFSRSSDVENIMKKDGPITILVFSVEMIMTWVEAFAVPSAYFRMAPSARAPLAWAMLTLHILLVFIYIYSLAVLWASVKRSSARRSSMEPNAFENAVEMLVLVLPMMITNVLNIPIHLSVLERGPWSWVAHRKLNALLLPYLAMPGTTLVMGRDAYWFFHPDRAGTMGLHNLRDRLLVQNVPIVIYLAAAAPELLDTIRRLTID</sequence>
<keyword evidence="1" id="KW-0812">Transmembrane</keyword>
<keyword evidence="1" id="KW-1133">Transmembrane helix</keyword>
<evidence type="ECO:0000313" key="2">
    <source>
        <dbReference type="EMBL" id="CAE8639350.1"/>
    </source>
</evidence>
<feature type="transmembrane region" description="Helical" evidence="1">
    <location>
        <begin position="204"/>
        <end position="227"/>
    </location>
</feature>
<feature type="transmembrane region" description="Helical" evidence="1">
    <location>
        <begin position="324"/>
        <end position="345"/>
    </location>
</feature>
<feature type="transmembrane region" description="Helical" evidence="1">
    <location>
        <begin position="132"/>
        <end position="155"/>
    </location>
</feature>
<dbReference type="Proteomes" id="UP000654075">
    <property type="component" value="Unassembled WGS sequence"/>
</dbReference>
<evidence type="ECO:0000313" key="3">
    <source>
        <dbReference type="Proteomes" id="UP000654075"/>
    </source>
</evidence>
<dbReference type="EMBL" id="CAJNNV010032231">
    <property type="protein sequence ID" value="CAE8639350.1"/>
    <property type="molecule type" value="Genomic_DNA"/>
</dbReference>
<dbReference type="AlphaFoldDB" id="A0A813HLA2"/>
<keyword evidence="1" id="KW-0472">Membrane</keyword>
<reference evidence="2" key="1">
    <citation type="submission" date="2021-02" db="EMBL/GenBank/DDBJ databases">
        <authorList>
            <person name="Dougan E. K."/>
            <person name="Rhodes N."/>
            <person name="Thang M."/>
            <person name="Chan C."/>
        </authorList>
    </citation>
    <scope>NUCLEOTIDE SEQUENCE</scope>
</reference>
<comment type="caution">
    <text evidence="2">The sequence shown here is derived from an EMBL/GenBank/DDBJ whole genome shotgun (WGS) entry which is preliminary data.</text>
</comment>
<evidence type="ECO:0000256" key="1">
    <source>
        <dbReference type="SAM" id="Phobius"/>
    </source>
</evidence>